<comment type="caution">
    <text evidence="1">The sequence shown here is derived from an EMBL/GenBank/DDBJ whole genome shotgun (WGS) entry which is preliminary data.</text>
</comment>
<evidence type="ECO:0000313" key="2">
    <source>
        <dbReference type="Proteomes" id="UP001165960"/>
    </source>
</evidence>
<evidence type="ECO:0000313" key="1">
    <source>
        <dbReference type="EMBL" id="KAJ9053323.1"/>
    </source>
</evidence>
<dbReference type="Proteomes" id="UP001165960">
    <property type="component" value="Unassembled WGS sequence"/>
</dbReference>
<organism evidence="1 2">
    <name type="scientific">Entomophthora muscae</name>
    <dbReference type="NCBI Taxonomy" id="34485"/>
    <lineage>
        <taxon>Eukaryota</taxon>
        <taxon>Fungi</taxon>
        <taxon>Fungi incertae sedis</taxon>
        <taxon>Zoopagomycota</taxon>
        <taxon>Entomophthoromycotina</taxon>
        <taxon>Entomophthoromycetes</taxon>
        <taxon>Entomophthorales</taxon>
        <taxon>Entomophthoraceae</taxon>
        <taxon>Entomophthora</taxon>
    </lineage>
</organism>
<name>A0ACC2RTF9_9FUNG</name>
<reference evidence="1" key="1">
    <citation type="submission" date="2022-04" db="EMBL/GenBank/DDBJ databases">
        <title>Genome of the entomopathogenic fungus Entomophthora muscae.</title>
        <authorList>
            <person name="Elya C."/>
            <person name="Lovett B.R."/>
            <person name="Lee E."/>
            <person name="Macias A.M."/>
            <person name="Hajek A.E."/>
            <person name="De Bivort B.L."/>
            <person name="Kasson M.T."/>
            <person name="De Fine Licht H.H."/>
            <person name="Stajich J.E."/>
        </authorList>
    </citation>
    <scope>NUCLEOTIDE SEQUENCE</scope>
    <source>
        <strain evidence="1">Berkeley</strain>
    </source>
</reference>
<proteinExistence type="predicted"/>
<keyword evidence="2" id="KW-1185">Reference proteome</keyword>
<sequence length="91" mass="10299">MNPDNHIKDLVNRIIDIQATAYTSAYKTKTLELSPNNAGRSPLPEFEVGDCVLYYQHRVGGRAVRDPGLTSPSYHYPALDSYYHYLPVTKL</sequence>
<accession>A0ACC2RTF9</accession>
<dbReference type="EMBL" id="QTSX02006531">
    <property type="protein sequence ID" value="KAJ9053323.1"/>
    <property type="molecule type" value="Genomic_DNA"/>
</dbReference>
<protein>
    <submittedName>
        <fullName evidence="1">Uncharacterized protein</fullName>
    </submittedName>
</protein>
<gene>
    <name evidence="1" type="ORF">DSO57_1025321</name>
</gene>